<feature type="compositionally biased region" description="Polar residues" evidence="1">
    <location>
        <begin position="1"/>
        <end position="15"/>
    </location>
</feature>
<sequence>MRRQQMTQNSRQQAAETARTADSRQQRQQGQQTAAAGGRQQTTKMRSREYNSRPGCGGDPLEVSPRPVAFGEKIVVREEALRRSPVNAYVGELGKQQSV</sequence>
<evidence type="ECO:0000256" key="1">
    <source>
        <dbReference type="SAM" id="MobiDB-lite"/>
    </source>
</evidence>
<dbReference type="Proteomes" id="UP001632037">
    <property type="component" value="Unassembled WGS sequence"/>
</dbReference>
<evidence type="ECO:0000313" key="2">
    <source>
        <dbReference type="EMBL" id="KAL3674059.1"/>
    </source>
</evidence>
<comment type="caution">
    <text evidence="2">The sequence shown here is derived from an EMBL/GenBank/DDBJ whole genome shotgun (WGS) entry which is preliminary data.</text>
</comment>
<feature type="region of interest" description="Disordered" evidence="1">
    <location>
        <begin position="1"/>
        <end position="65"/>
    </location>
</feature>
<dbReference type="EMBL" id="JBIMZQ010000001">
    <property type="protein sequence ID" value="KAL3674059.1"/>
    <property type="molecule type" value="Genomic_DNA"/>
</dbReference>
<evidence type="ECO:0000313" key="3">
    <source>
        <dbReference type="Proteomes" id="UP001632037"/>
    </source>
</evidence>
<organism evidence="2 3">
    <name type="scientific">Phytophthora oleae</name>
    <dbReference type="NCBI Taxonomy" id="2107226"/>
    <lineage>
        <taxon>Eukaryota</taxon>
        <taxon>Sar</taxon>
        <taxon>Stramenopiles</taxon>
        <taxon>Oomycota</taxon>
        <taxon>Peronosporomycetes</taxon>
        <taxon>Peronosporales</taxon>
        <taxon>Peronosporaceae</taxon>
        <taxon>Phytophthora</taxon>
    </lineage>
</organism>
<reference evidence="2 3" key="1">
    <citation type="submission" date="2024-09" db="EMBL/GenBank/DDBJ databases">
        <title>Genome sequencing and assembly of Phytophthora oleae, isolate VK10A, causative agent of rot of olive drupes.</title>
        <authorList>
            <person name="Conti Taguali S."/>
            <person name="Riolo M."/>
            <person name="La Spada F."/>
            <person name="Cacciola S.O."/>
            <person name="Dionisio G."/>
        </authorList>
    </citation>
    <scope>NUCLEOTIDE SEQUENCE [LARGE SCALE GENOMIC DNA]</scope>
    <source>
        <strain evidence="2 3">VK10A</strain>
    </source>
</reference>
<dbReference type="AlphaFoldDB" id="A0ABD3GA92"/>
<protein>
    <submittedName>
        <fullName evidence="2">Uncharacterized protein</fullName>
    </submittedName>
</protein>
<gene>
    <name evidence="2" type="ORF">V7S43_000011</name>
</gene>
<accession>A0ABD3GA92</accession>
<proteinExistence type="predicted"/>
<feature type="compositionally biased region" description="Low complexity" evidence="1">
    <location>
        <begin position="26"/>
        <end position="43"/>
    </location>
</feature>
<keyword evidence="3" id="KW-1185">Reference proteome</keyword>
<name>A0ABD3GA92_9STRA</name>